<evidence type="ECO:0000256" key="1">
    <source>
        <dbReference type="SAM" id="MobiDB-lite"/>
    </source>
</evidence>
<evidence type="ECO:0000313" key="3">
    <source>
        <dbReference type="EMBL" id="URW75132.1"/>
    </source>
</evidence>
<dbReference type="Pfam" id="PF22677">
    <property type="entry name" value="Ble-like_N"/>
    <property type="match status" value="1"/>
</dbReference>
<dbReference type="Gene3D" id="3.10.180.10">
    <property type="entry name" value="2,3-Dihydroxybiphenyl 1,2-Dioxygenase, domain 1"/>
    <property type="match status" value="1"/>
</dbReference>
<protein>
    <submittedName>
        <fullName evidence="3">Lactoylglutathione lyase</fullName>
    </submittedName>
</protein>
<dbReference type="InterPro" id="IPR037523">
    <property type="entry name" value="VOC_core"/>
</dbReference>
<feature type="region of interest" description="Disordered" evidence="1">
    <location>
        <begin position="127"/>
        <end position="148"/>
    </location>
</feature>
<dbReference type="InterPro" id="IPR053863">
    <property type="entry name" value="Glyoxy/Ble-like_N"/>
</dbReference>
<dbReference type="EMBL" id="CP098401">
    <property type="protein sequence ID" value="URW75132.1"/>
    <property type="molecule type" value="Genomic_DNA"/>
</dbReference>
<accession>A0ABY4TUK4</accession>
<reference evidence="3" key="1">
    <citation type="submission" date="2022-05" db="EMBL/GenBank/DDBJ databases">
        <title>Sphingomonas sp. strain RMG20 Genome sequencing and assembly.</title>
        <authorList>
            <person name="Kim I."/>
        </authorList>
    </citation>
    <scope>NUCLEOTIDE SEQUENCE</scope>
    <source>
        <strain evidence="3">RMG20</strain>
    </source>
</reference>
<keyword evidence="4" id="KW-1185">Reference proteome</keyword>
<dbReference type="InterPro" id="IPR029068">
    <property type="entry name" value="Glyas_Bleomycin-R_OHBP_Dase"/>
</dbReference>
<name>A0ABY4TUK4_9SPHN</name>
<dbReference type="PROSITE" id="PS51819">
    <property type="entry name" value="VOC"/>
    <property type="match status" value="1"/>
</dbReference>
<evidence type="ECO:0000259" key="2">
    <source>
        <dbReference type="PROSITE" id="PS51819"/>
    </source>
</evidence>
<evidence type="ECO:0000313" key="4">
    <source>
        <dbReference type="Proteomes" id="UP001055580"/>
    </source>
</evidence>
<feature type="domain" description="VOC" evidence="2">
    <location>
        <begin position="3"/>
        <end position="127"/>
    </location>
</feature>
<dbReference type="PANTHER" id="PTHR36503">
    <property type="entry name" value="BLR2520 PROTEIN"/>
    <property type="match status" value="1"/>
</dbReference>
<gene>
    <name evidence="3" type="ORF">M9980_11315</name>
</gene>
<keyword evidence="3" id="KW-0456">Lyase</keyword>
<dbReference type="GO" id="GO:0016829">
    <property type="term" value="F:lyase activity"/>
    <property type="evidence" value="ECO:0007669"/>
    <property type="project" value="UniProtKB-KW"/>
</dbReference>
<organism evidence="3 4">
    <name type="scientific">Sphingomonas donggukensis</name>
    <dbReference type="NCBI Taxonomy" id="2949093"/>
    <lineage>
        <taxon>Bacteria</taxon>
        <taxon>Pseudomonadati</taxon>
        <taxon>Pseudomonadota</taxon>
        <taxon>Alphaproteobacteria</taxon>
        <taxon>Sphingomonadales</taxon>
        <taxon>Sphingomonadaceae</taxon>
        <taxon>Sphingomonas</taxon>
    </lineage>
</organism>
<proteinExistence type="predicted"/>
<sequence>MPKMIFVNLPVEDVAKATAFYEAIGFAKNPKFSNEHASSMVWSDAIYVMLLGRDFYATFTPKPIADARTTSGALYALAFDSKADVDTITEAAIAAGGGEPHGPEDHGFMYSRAFEDLDGNGWGPFWMDPAAAENGPPEHASASDGSAQ</sequence>
<dbReference type="Proteomes" id="UP001055580">
    <property type="component" value="Chromosome"/>
</dbReference>
<dbReference type="PANTHER" id="PTHR36503:SF2">
    <property type="entry name" value="BLR2408 PROTEIN"/>
    <property type="match status" value="1"/>
</dbReference>
<dbReference type="SUPFAM" id="SSF54593">
    <property type="entry name" value="Glyoxalase/Bleomycin resistance protein/Dihydroxybiphenyl dioxygenase"/>
    <property type="match status" value="1"/>
</dbReference>